<dbReference type="EMBL" id="UGQL01000001">
    <property type="protein sequence ID" value="STZ27529.1"/>
    <property type="molecule type" value="Genomic_DNA"/>
</dbReference>
<dbReference type="RefSeq" id="WP_115090449.1">
    <property type="nucleotide sequence ID" value="NZ_CP068107.1"/>
</dbReference>
<dbReference type="Proteomes" id="UP000255024">
    <property type="component" value="Unassembled WGS sequence"/>
</dbReference>
<keyword evidence="1" id="KW-1133">Transmembrane helix</keyword>
<evidence type="ECO:0000256" key="1">
    <source>
        <dbReference type="SAM" id="Phobius"/>
    </source>
</evidence>
<proteinExistence type="predicted"/>
<reference evidence="2 3" key="1">
    <citation type="submission" date="2018-06" db="EMBL/GenBank/DDBJ databases">
        <authorList>
            <consortium name="Pathogen Informatics"/>
            <person name="Doyle S."/>
        </authorList>
    </citation>
    <scope>NUCLEOTIDE SEQUENCE [LARGE SCALE GENOMIC DNA]</scope>
    <source>
        <strain evidence="2 3">NCTC11179</strain>
    </source>
</reference>
<name>A0A378RMF2_MYROD</name>
<dbReference type="AlphaFoldDB" id="A0A378RMF2"/>
<keyword evidence="1" id="KW-0812">Transmembrane</keyword>
<organism evidence="2 3">
    <name type="scientific">Myroides odoratus</name>
    <name type="common">Flavobacterium odoratum</name>
    <dbReference type="NCBI Taxonomy" id="256"/>
    <lineage>
        <taxon>Bacteria</taxon>
        <taxon>Pseudomonadati</taxon>
        <taxon>Bacteroidota</taxon>
        <taxon>Flavobacteriia</taxon>
        <taxon>Flavobacteriales</taxon>
        <taxon>Flavobacteriaceae</taxon>
        <taxon>Myroides</taxon>
    </lineage>
</organism>
<protein>
    <submittedName>
        <fullName evidence="2">Uncharacterized protein</fullName>
    </submittedName>
</protein>
<sequence>MNKKIEKITTYLVLLLLVYGIYQLDIDQLWSIQVNWFSFLAFLVFFCYLIFSLKKAAKQQDLQKGK</sequence>
<evidence type="ECO:0000313" key="2">
    <source>
        <dbReference type="EMBL" id="STZ27529.1"/>
    </source>
</evidence>
<keyword evidence="3" id="KW-1185">Reference proteome</keyword>
<gene>
    <name evidence="2" type="ORF">NCTC11179_01065</name>
</gene>
<accession>A0A378RMF2</accession>
<evidence type="ECO:0000313" key="3">
    <source>
        <dbReference type="Proteomes" id="UP000255024"/>
    </source>
</evidence>
<feature type="transmembrane region" description="Helical" evidence="1">
    <location>
        <begin position="33"/>
        <end position="51"/>
    </location>
</feature>
<keyword evidence="1" id="KW-0472">Membrane</keyword>